<dbReference type="OrthoDB" id="7206808at2"/>
<keyword evidence="2" id="KW-1185">Reference proteome</keyword>
<proteinExistence type="predicted"/>
<reference evidence="1 2" key="1">
    <citation type="submission" date="2019-03" db="EMBL/GenBank/DDBJ databases">
        <title>Jiella endophytica sp. nov., a novel endophytic bacterium isolated from root of Ficus microcarpa Linn. f.</title>
        <authorList>
            <person name="Tuo L."/>
        </authorList>
    </citation>
    <scope>NUCLEOTIDE SEQUENCE [LARGE SCALE GENOMIC DNA]</scope>
    <source>
        <strain evidence="1 2">CBS5Q-3</strain>
    </source>
</reference>
<accession>A0A4Y8RPY1</accession>
<dbReference type="PANTHER" id="PTHR39327">
    <property type="match status" value="1"/>
</dbReference>
<organism evidence="1 2">
    <name type="scientific">Jiella endophytica</name>
    <dbReference type="NCBI Taxonomy" id="2558362"/>
    <lineage>
        <taxon>Bacteria</taxon>
        <taxon>Pseudomonadati</taxon>
        <taxon>Pseudomonadota</taxon>
        <taxon>Alphaproteobacteria</taxon>
        <taxon>Hyphomicrobiales</taxon>
        <taxon>Aurantimonadaceae</taxon>
        <taxon>Jiella</taxon>
    </lineage>
</organism>
<dbReference type="PANTHER" id="PTHR39327:SF1">
    <property type="entry name" value="BLR5470 PROTEIN"/>
    <property type="match status" value="1"/>
</dbReference>
<sequence>MVTIQNSLVNGSKSASRIASREHNCRRGPLMLKVLARFSAVTALCAMALTEAHAGGIAGLTRSLDNLDAVRRISLDRPTLAPFSYVMFCEANPGDCHGGAAAAIAMTPRARQLIALVNRRVNRAIAPRFESGDTWSAGTASGDCEDYALTKRRALIEAGFPAASLLMAVARTFRGEGHAVLIARTSLGDLVLDNRTDLMRAWDRTDLSFVKIASSEDPHLWYAVR</sequence>
<evidence type="ECO:0008006" key="3">
    <source>
        <dbReference type="Google" id="ProtNLM"/>
    </source>
</evidence>
<evidence type="ECO:0000313" key="2">
    <source>
        <dbReference type="Proteomes" id="UP000298179"/>
    </source>
</evidence>
<name>A0A4Y8RPY1_9HYPH</name>
<protein>
    <recommendedName>
        <fullName evidence="3">Transglutaminase</fullName>
    </recommendedName>
</protein>
<dbReference type="Gene3D" id="3.10.620.30">
    <property type="match status" value="1"/>
</dbReference>
<dbReference type="EMBL" id="SOZD01000002">
    <property type="protein sequence ID" value="TFF25100.1"/>
    <property type="molecule type" value="Genomic_DNA"/>
</dbReference>
<dbReference type="Pfam" id="PF06035">
    <property type="entry name" value="Peptidase_C93"/>
    <property type="match status" value="1"/>
</dbReference>
<dbReference type="Proteomes" id="UP000298179">
    <property type="component" value="Unassembled WGS sequence"/>
</dbReference>
<evidence type="ECO:0000313" key="1">
    <source>
        <dbReference type="EMBL" id="TFF25100.1"/>
    </source>
</evidence>
<dbReference type="InterPro" id="IPR010319">
    <property type="entry name" value="Transglutaminase-like_Cys_pept"/>
</dbReference>
<dbReference type="AlphaFoldDB" id="A0A4Y8RPY1"/>
<gene>
    <name evidence="1" type="ORF">E3C22_06885</name>
</gene>
<comment type="caution">
    <text evidence="1">The sequence shown here is derived from an EMBL/GenBank/DDBJ whole genome shotgun (WGS) entry which is preliminary data.</text>
</comment>